<reference evidence="1" key="2">
    <citation type="journal article" date="2023" name="IMA Fungus">
        <title>Comparative genomic study of the Penicillium genus elucidates a diverse pangenome and 15 lateral gene transfer events.</title>
        <authorList>
            <person name="Petersen C."/>
            <person name="Sorensen T."/>
            <person name="Nielsen M.R."/>
            <person name="Sondergaard T.E."/>
            <person name="Sorensen J.L."/>
            <person name="Fitzpatrick D.A."/>
            <person name="Frisvad J.C."/>
            <person name="Nielsen K.L."/>
        </authorList>
    </citation>
    <scope>NUCLEOTIDE SEQUENCE</scope>
    <source>
        <strain evidence="1">IBT 29864</strain>
    </source>
</reference>
<dbReference type="GeneID" id="81436060"/>
<dbReference type="EMBL" id="JAPZBS010000002">
    <property type="protein sequence ID" value="KAJ5381524.1"/>
    <property type="molecule type" value="Genomic_DNA"/>
</dbReference>
<keyword evidence="2" id="KW-1185">Reference proteome</keyword>
<name>A0A9W9SPL5_9EURO</name>
<dbReference type="OrthoDB" id="4109707at2759"/>
<evidence type="ECO:0008006" key="3">
    <source>
        <dbReference type="Google" id="ProtNLM"/>
    </source>
</evidence>
<accession>A0A9W9SPL5</accession>
<evidence type="ECO:0000313" key="2">
    <source>
        <dbReference type="Proteomes" id="UP001147782"/>
    </source>
</evidence>
<dbReference type="Proteomes" id="UP001147782">
    <property type="component" value="Unassembled WGS sequence"/>
</dbReference>
<protein>
    <recommendedName>
        <fullName evidence="3">Transcription factor domain-containing protein</fullName>
    </recommendedName>
</protein>
<sequence>MASQAEYHPRSSDAARAGEALPDDFVHSFKQSLVADYKDFIASSDFVPFIIPTASQSATDASAQNIRASGELLGVNIDAESGLGQHDESVITLAQRVPGIGSMGVSDLNYPLSLFDSFPDPPPATIVEDLTRTFEVAFLGKVPFLSSLTNLDSSILAGLTGSTPVAPYLAFGRALIGTLVSRNEDCQRWASNLYKTTLKLFVGSVELDNRTSRNIYWYEAGILLVIYGTLGSDYALWETTNMVNGYFLAPYRRRGFLQIGNARGSLDNQDLSLYIILFRQRLGAFFCRILLEIGPQALHLPQIAGYHELAPDRNDLRSGPAEEAHFPGIHMSDIAVENAWNILEVLNDEGSESNLSEPNSENANEHHMIPLWLPLVVFYAGITVWARMQEDQDRGVLGIQSSPLARRQLLKPFHNELRSLGRQYKSASRMADVIKSLYP</sequence>
<gene>
    <name evidence="1" type="ORF">N7496_003952</name>
</gene>
<dbReference type="AlphaFoldDB" id="A0A9W9SPL5"/>
<dbReference type="RefSeq" id="XP_056559095.1">
    <property type="nucleotide sequence ID" value="XM_056696883.1"/>
</dbReference>
<evidence type="ECO:0000313" key="1">
    <source>
        <dbReference type="EMBL" id="KAJ5381524.1"/>
    </source>
</evidence>
<organism evidence="1 2">
    <name type="scientific">Penicillium cataractarum</name>
    <dbReference type="NCBI Taxonomy" id="2100454"/>
    <lineage>
        <taxon>Eukaryota</taxon>
        <taxon>Fungi</taxon>
        <taxon>Dikarya</taxon>
        <taxon>Ascomycota</taxon>
        <taxon>Pezizomycotina</taxon>
        <taxon>Eurotiomycetes</taxon>
        <taxon>Eurotiomycetidae</taxon>
        <taxon>Eurotiales</taxon>
        <taxon>Aspergillaceae</taxon>
        <taxon>Penicillium</taxon>
    </lineage>
</organism>
<reference evidence="1" key="1">
    <citation type="submission" date="2022-11" db="EMBL/GenBank/DDBJ databases">
        <authorList>
            <person name="Petersen C."/>
        </authorList>
    </citation>
    <scope>NUCLEOTIDE SEQUENCE</scope>
    <source>
        <strain evidence="1">IBT 29864</strain>
    </source>
</reference>
<comment type="caution">
    <text evidence="1">The sequence shown here is derived from an EMBL/GenBank/DDBJ whole genome shotgun (WGS) entry which is preliminary data.</text>
</comment>
<proteinExistence type="predicted"/>